<evidence type="ECO:0000256" key="2">
    <source>
        <dbReference type="ARBA" id="ARBA00012756"/>
    </source>
</evidence>
<dbReference type="PANTHER" id="PTHR46323:SF2">
    <property type="entry name" value="BETA-GALACTOSIDASE"/>
    <property type="match status" value="1"/>
</dbReference>
<dbReference type="PANTHER" id="PTHR46323">
    <property type="entry name" value="BETA-GALACTOSIDASE"/>
    <property type="match status" value="1"/>
</dbReference>
<keyword evidence="3" id="KW-0378">Hydrolase</keyword>
<evidence type="ECO:0000313" key="7">
    <source>
        <dbReference type="Proteomes" id="UP000485058"/>
    </source>
</evidence>
<dbReference type="GO" id="GO:0005990">
    <property type="term" value="P:lactose catabolic process"/>
    <property type="evidence" value="ECO:0007669"/>
    <property type="project" value="TreeGrafter"/>
</dbReference>
<dbReference type="EMBL" id="BLLF01002219">
    <property type="protein sequence ID" value="GFH23215.1"/>
    <property type="molecule type" value="Genomic_DNA"/>
</dbReference>
<feature type="non-terminal residue" evidence="6">
    <location>
        <position position="1"/>
    </location>
</feature>
<gene>
    <name evidence="6" type="ORF">HaLaN_20799</name>
</gene>
<feature type="domain" description="Beta galactosidase small chain/" evidence="5">
    <location>
        <begin position="9"/>
        <end position="191"/>
    </location>
</feature>
<keyword evidence="4" id="KW-0326">Glycosidase</keyword>
<protein>
    <recommendedName>
        <fullName evidence="2">beta-galactosidase</fullName>
        <ecNumber evidence="2">3.2.1.23</ecNumber>
    </recommendedName>
</protein>
<comment type="catalytic activity">
    <reaction evidence="1">
        <text>Hydrolysis of terminal non-reducing beta-D-galactose residues in beta-D-galactosides.</text>
        <dbReference type="EC" id="3.2.1.23"/>
    </reaction>
</comment>
<evidence type="ECO:0000256" key="1">
    <source>
        <dbReference type="ARBA" id="ARBA00001412"/>
    </source>
</evidence>
<evidence type="ECO:0000259" key="5">
    <source>
        <dbReference type="SMART" id="SM01038"/>
    </source>
</evidence>
<dbReference type="Proteomes" id="UP000485058">
    <property type="component" value="Unassembled WGS sequence"/>
</dbReference>
<sequence>RAELAVLDVVGPGGSWAAQLSTRTGWLVGLSGLGGEPLLAAPLQLNLWRAPTDNDRGGFGSSSYAARWLAAGLDRLDVEEGSPAGASSEVGLSAEGEVGLRVTYTFHGCGLLAMKWEVDAHNALPAPLAPGLMSVGVTTSLAAGLDQVTWYGRGPHESYWDRRSSASVGLFSSPVDDMHTPYVFPQAQQPRPP</sequence>
<dbReference type="InterPro" id="IPR011013">
    <property type="entry name" value="Gal_mutarotase_sf_dom"/>
</dbReference>
<dbReference type="GO" id="GO:0030246">
    <property type="term" value="F:carbohydrate binding"/>
    <property type="evidence" value="ECO:0007669"/>
    <property type="project" value="InterPro"/>
</dbReference>
<evidence type="ECO:0000313" key="6">
    <source>
        <dbReference type="EMBL" id="GFH23215.1"/>
    </source>
</evidence>
<dbReference type="SUPFAM" id="SSF74650">
    <property type="entry name" value="Galactose mutarotase-like"/>
    <property type="match status" value="1"/>
</dbReference>
<proteinExistence type="predicted"/>
<accession>A0A699ZMF9</accession>
<dbReference type="InterPro" id="IPR014718">
    <property type="entry name" value="GH-type_carb-bd"/>
</dbReference>
<dbReference type="Gene3D" id="2.70.98.10">
    <property type="match status" value="1"/>
</dbReference>
<keyword evidence="7" id="KW-1185">Reference proteome</keyword>
<dbReference type="SMART" id="SM01038">
    <property type="entry name" value="Bgal_small_N"/>
    <property type="match status" value="1"/>
</dbReference>
<dbReference type="Pfam" id="PF02929">
    <property type="entry name" value="Bgal_small_N"/>
    <property type="match status" value="1"/>
</dbReference>
<name>A0A699ZMF9_HAELA</name>
<organism evidence="6 7">
    <name type="scientific">Haematococcus lacustris</name>
    <name type="common">Green alga</name>
    <name type="synonym">Haematococcus pluvialis</name>
    <dbReference type="NCBI Taxonomy" id="44745"/>
    <lineage>
        <taxon>Eukaryota</taxon>
        <taxon>Viridiplantae</taxon>
        <taxon>Chlorophyta</taxon>
        <taxon>core chlorophytes</taxon>
        <taxon>Chlorophyceae</taxon>
        <taxon>CS clade</taxon>
        <taxon>Chlamydomonadales</taxon>
        <taxon>Haematococcaceae</taxon>
        <taxon>Haematococcus</taxon>
    </lineage>
</organism>
<dbReference type="InterPro" id="IPR050347">
    <property type="entry name" value="Bact_Beta-galactosidase"/>
</dbReference>
<comment type="caution">
    <text evidence="6">The sequence shown here is derived from an EMBL/GenBank/DDBJ whole genome shotgun (WGS) entry which is preliminary data.</text>
</comment>
<dbReference type="GO" id="GO:0004565">
    <property type="term" value="F:beta-galactosidase activity"/>
    <property type="evidence" value="ECO:0007669"/>
    <property type="project" value="UniProtKB-EC"/>
</dbReference>
<dbReference type="AlphaFoldDB" id="A0A699ZMF9"/>
<dbReference type="GO" id="GO:0009341">
    <property type="term" value="C:beta-galactosidase complex"/>
    <property type="evidence" value="ECO:0007669"/>
    <property type="project" value="InterPro"/>
</dbReference>
<dbReference type="InterPro" id="IPR004199">
    <property type="entry name" value="B-gal_small/dom_5"/>
</dbReference>
<reference evidence="6 7" key="1">
    <citation type="submission" date="2020-02" db="EMBL/GenBank/DDBJ databases">
        <title>Draft genome sequence of Haematococcus lacustris strain NIES-144.</title>
        <authorList>
            <person name="Morimoto D."/>
            <person name="Nakagawa S."/>
            <person name="Yoshida T."/>
            <person name="Sawayama S."/>
        </authorList>
    </citation>
    <scope>NUCLEOTIDE SEQUENCE [LARGE SCALE GENOMIC DNA]</scope>
    <source>
        <strain evidence="6 7">NIES-144</strain>
    </source>
</reference>
<evidence type="ECO:0000256" key="4">
    <source>
        <dbReference type="ARBA" id="ARBA00023295"/>
    </source>
</evidence>
<dbReference type="EC" id="3.2.1.23" evidence="2"/>
<evidence type="ECO:0000256" key="3">
    <source>
        <dbReference type="ARBA" id="ARBA00022801"/>
    </source>
</evidence>